<organism evidence="1 2">
    <name type="scientific">Ramlibacter lithotrophicus</name>
    <dbReference type="NCBI Taxonomy" id="2606681"/>
    <lineage>
        <taxon>Bacteria</taxon>
        <taxon>Pseudomonadati</taxon>
        <taxon>Pseudomonadota</taxon>
        <taxon>Betaproteobacteria</taxon>
        <taxon>Burkholderiales</taxon>
        <taxon>Comamonadaceae</taxon>
        <taxon>Ramlibacter</taxon>
    </lineage>
</organism>
<dbReference type="RefSeq" id="WP_168107919.1">
    <property type="nucleotide sequence ID" value="NZ_VTOX01000004.1"/>
</dbReference>
<proteinExistence type="predicted"/>
<sequence>MWQTLWTPTLAWLAAATGALILAGVAPSETSMMGRLPSRAVQRLGPPAGVPSDRVLALVGFDRSHRGEINSWIDGLRLHEDRSIPWVKMPVLDDPGDEGARQAMEGRIRATHDLPAQRLVPVFTDRDQFIRAAGLSGGDHASVLVLDRNGQVLARAEGQFDSARATAIRETLLVPSPPQPTLGAGR</sequence>
<accession>A0A7X6DGL2</accession>
<keyword evidence="2" id="KW-1185">Reference proteome</keyword>
<comment type="caution">
    <text evidence="1">The sequence shown here is derived from an EMBL/GenBank/DDBJ whole genome shotgun (WGS) entry which is preliminary data.</text>
</comment>
<evidence type="ECO:0000313" key="1">
    <source>
        <dbReference type="EMBL" id="NKE66800.1"/>
    </source>
</evidence>
<reference evidence="1 2" key="1">
    <citation type="journal article" date="2020" name="Nature">
        <title>Bacterial chemolithoautotrophy via manganese oxidation.</title>
        <authorList>
            <person name="Yu H."/>
            <person name="Leadbetter J.R."/>
        </authorList>
    </citation>
    <scope>NUCLEOTIDE SEQUENCE [LARGE SCALE GENOMIC DNA]</scope>
    <source>
        <strain evidence="1 2">RBP-1</strain>
    </source>
</reference>
<protein>
    <submittedName>
        <fullName evidence="1">Uncharacterized protein</fullName>
    </submittedName>
</protein>
<dbReference type="EMBL" id="VTOX01000004">
    <property type="protein sequence ID" value="NKE66800.1"/>
    <property type="molecule type" value="Genomic_DNA"/>
</dbReference>
<dbReference type="Proteomes" id="UP000521868">
    <property type="component" value="Unassembled WGS sequence"/>
</dbReference>
<name>A0A7X6DGL2_9BURK</name>
<evidence type="ECO:0000313" key="2">
    <source>
        <dbReference type="Proteomes" id="UP000521868"/>
    </source>
</evidence>
<dbReference type="AlphaFoldDB" id="A0A7X6DGL2"/>
<gene>
    <name evidence="1" type="ORF">RAMLITH_13280</name>
</gene>